<proteinExistence type="predicted"/>
<dbReference type="Proteomes" id="UP000839885">
    <property type="component" value="Unassembled WGS sequence"/>
</dbReference>
<dbReference type="EMBL" id="AAGVNP010000002">
    <property type="protein sequence ID" value="EBS4544408.1"/>
    <property type="molecule type" value="Genomic_DNA"/>
</dbReference>
<sequence length="106" mass="12243">MQRMNPTDGHNLPYWWSTALGLFSVLSLQDYVFILGAIISAFFTIKTYYTRRKEERERLAEEKKRTQLLANYLSEVGQKLHSDRPATAEVVTEAMRRIASGTVETE</sequence>
<keyword evidence="1" id="KW-0472">Membrane</keyword>
<dbReference type="AlphaFoldDB" id="A0A5U9VJ12"/>
<evidence type="ECO:0000256" key="1">
    <source>
        <dbReference type="SAM" id="Phobius"/>
    </source>
</evidence>
<keyword evidence="1" id="KW-1133">Transmembrane helix</keyword>
<gene>
    <name evidence="2" type="ORF">DQK32_00570</name>
</gene>
<evidence type="ECO:0000313" key="2">
    <source>
        <dbReference type="EMBL" id="EBS4544408.1"/>
    </source>
</evidence>
<name>A0A5U9VJ12_SALNE</name>
<keyword evidence="1" id="KW-0812">Transmembrane</keyword>
<organism evidence="2">
    <name type="scientific">Salmonella newport</name>
    <dbReference type="NCBI Taxonomy" id="108619"/>
    <lineage>
        <taxon>Bacteria</taxon>
        <taxon>Pseudomonadati</taxon>
        <taxon>Pseudomonadota</taxon>
        <taxon>Gammaproteobacteria</taxon>
        <taxon>Enterobacterales</taxon>
        <taxon>Enterobacteriaceae</taxon>
        <taxon>Salmonella</taxon>
    </lineage>
</organism>
<protein>
    <recommendedName>
        <fullName evidence="3">Bacteriophage protein</fullName>
    </recommendedName>
</protein>
<feature type="transmembrane region" description="Helical" evidence="1">
    <location>
        <begin position="31"/>
        <end position="49"/>
    </location>
</feature>
<reference evidence="2" key="1">
    <citation type="submission" date="2018-06" db="EMBL/GenBank/DDBJ databases">
        <authorList>
            <person name="Ashton P.M."/>
            <person name="Dallman T."/>
            <person name="Nair S."/>
            <person name="De Pinna E."/>
            <person name="Peters T."/>
            <person name="Grant K."/>
        </authorList>
    </citation>
    <scope>NUCLEOTIDE SEQUENCE [LARGE SCALE GENOMIC DNA]</scope>
    <source>
        <strain evidence="2">160804</strain>
    </source>
</reference>
<comment type="caution">
    <text evidence="2">The sequence shown here is derived from an EMBL/GenBank/DDBJ whole genome shotgun (WGS) entry which is preliminary data.</text>
</comment>
<evidence type="ECO:0008006" key="3">
    <source>
        <dbReference type="Google" id="ProtNLM"/>
    </source>
</evidence>
<accession>A0A5U9VJ12</accession>